<keyword evidence="3" id="KW-1185">Reference proteome</keyword>
<keyword evidence="1" id="KW-0472">Membrane</keyword>
<dbReference type="VEuPathDB" id="VectorBase:GBRI012890"/>
<organism evidence="2 3">
    <name type="scientific">Glossina brevipalpis</name>
    <dbReference type="NCBI Taxonomy" id="37001"/>
    <lineage>
        <taxon>Eukaryota</taxon>
        <taxon>Metazoa</taxon>
        <taxon>Ecdysozoa</taxon>
        <taxon>Arthropoda</taxon>
        <taxon>Hexapoda</taxon>
        <taxon>Insecta</taxon>
        <taxon>Pterygota</taxon>
        <taxon>Neoptera</taxon>
        <taxon>Endopterygota</taxon>
        <taxon>Diptera</taxon>
        <taxon>Brachycera</taxon>
        <taxon>Muscomorpha</taxon>
        <taxon>Hippoboscoidea</taxon>
        <taxon>Glossinidae</taxon>
        <taxon>Glossina</taxon>
    </lineage>
</organism>
<evidence type="ECO:0000256" key="1">
    <source>
        <dbReference type="SAM" id="Phobius"/>
    </source>
</evidence>
<keyword evidence="1" id="KW-1133">Transmembrane helix</keyword>
<reference evidence="2" key="2">
    <citation type="submission" date="2020-05" db="UniProtKB">
        <authorList>
            <consortium name="EnsemblMetazoa"/>
        </authorList>
    </citation>
    <scope>IDENTIFICATION</scope>
    <source>
        <strain evidence="2">IAEA</strain>
    </source>
</reference>
<dbReference type="EnsemblMetazoa" id="GBRI012890-RA">
    <property type="protein sequence ID" value="GBRI012890-PA"/>
    <property type="gene ID" value="GBRI012890"/>
</dbReference>
<protein>
    <submittedName>
        <fullName evidence="2">Uncharacterized protein</fullName>
    </submittedName>
</protein>
<proteinExistence type="predicted"/>
<evidence type="ECO:0000313" key="2">
    <source>
        <dbReference type="EnsemblMetazoa" id="GBRI012890-PA"/>
    </source>
</evidence>
<dbReference type="AlphaFoldDB" id="A0A1A9WB59"/>
<accession>A0A1A9WB59</accession>
<name>A0A1A9WB59_9MUSC</name>
<feature type="transmembrane region" description="Helical" evidence="1">
    <location>
        <begin position="68"/>
        <end position="87"/>
    </location>
</feature>
<sequence>MVPKEKKNAFSMYQTKSAIDYKIVEVHILAVGMELEPIALFTLVINANALQSSATVREFLEKNYTDEVPASVTGVITLAINALLVVVQSDFPSLRVRPACTQTLVERF</sequence>
<dbReference type="Proteomes" id="UP000091820">
    <property type="component" value="Unassembled WGS sequence"/>
</dbReference>
<evidence type="ECO:0000313" key="3">
    <source>
        <dbReference type="Proteomes" id="UP000091820"/>
    </source>
</evidence>
<reference evidence="3" key="1">
    <citation type="submission" date="2014-03" db="EMBL/GenBank/DDBJ databases">
        <authorList>
            <person name="Aksoy S."/>
            <person name="Warren W."/>
            <person name="Wilson R.K."/>
        </authorList>
    </citation>
    <scope>NUCLEOTIDE SEQUENCE [LARGE SCALE GENOMIC DNA]</scope>
    <source>
        <strain evidence="3">IAEA</strain>
    </source>
</reference>
<keyword evidence="1" id="KW-0812">Transmembrane</keyword>